<protein>
    <recommendedName>
        <fullName evidence="11">Purine nucleoside phosphorylase</fullName>
    </recommendedName>
</protein>
<evidence type="ECO:0000256" key="10">
    <source>
        <dbReference type="ARBA" id="ARBA00049893"/>
    </source>
</evidence>
<evidence type="ECO:0000256" key="6">
    <source>
        <dbReference type="ARBA" id="ARBA00022801"/>
    </source>
</evidence>
<organism evidence="12 13">
    <name type="scientific">Candidatus Scatavimonas merdigallinarum</name>
    <dbReference type="NCBI Taxonomy" id="2840914"/>
    <lineage>
        <taxon>Bacteria</taxon>
        <taxon>Bacillati</taxon>
        <taxon>Bacillota</taxon>
        <taxon>Clostridia</taxon>
        <taxon>Eubacteriales</taxon>
        <taxon>Oscillospiraceae</taxon>
        <taxon>Oscillospiraceae incertae sedis</taxon>
        <taxon>Candidatus Scatavimonas</taxon>
    </lineage>
</organism>
<accession>A0A9D0ZIN9</accession>
<evidence type="ECO:0000256" key="2">
    <source>
        <dbReference type="ARBA" id="ARBA00003215"/>
    </source>
</evidence>
<dbReference type="InterPro" id="IPR038371">
    <property type="entry name" value="Cu_polyphenol_OxRdtase_sf"/>
</dbReference>
<evidence type="ECO:0000256" key="5">
    <source>
        <dbReference type="ARBA" id="ARBA00022723"/>
    </source>
</evidence>
<dbReference type="CDD" id="cd16833">
    <property type="entry name" value="YfiH"/>
    <property type="match status" value="1"/>
</dbReference>
<evidence type="ECO:0000256" key="11">
    <source>
        <dbReference type="RuleBase" id="RU361274"/>
    </source>
</evidence>
<dbReference type="AlphaFoldDB" id="A0A9D0ZIN9"/>
<comment type="function">
    <text evidence="2">Purine nucleoside enzyme that catalyzes the phosphorolysis of adenosine and inosine nucleosides, yielding D-ribose 1-phosphate and the respective free bases, adenine and hypoxanthine. Also catalyzes the phosphorolysis of S-methyl-5'-thioadenosine into adenine and S-methyl-5-thio-alpha-D-ribose 1-phosphate. Also has adenosine deaminase activity.</text>
</comment>
<dbReference type="Pfam" id="PF02578">
    <property type="entry name" value="Cu-oxidase_4"/>
    <property type="match status" value="1"/>
</dbReference>
<keyword evidence="7" id="KW-0862">Zinc</keyword>
<dbReference type="PANTHER" id="PTHR30616:SF2">
    <property type="entry name" value="PURINE NUCLEOSIDE PHOSPHORYLASE LACC1"/>
    <property type="match status" value="1"/>
</dbReference>
<reference evidence="12" key="2">
    <citation type="journal article" date="2021" name="PeerJ">
        <title>Extensive microbial diversity within the chicken gut microbiome revealed by metagenomics and culture.</title>
        <authorList>
            <person name="Gilroy R."/>
            <person name="Ravi A."/>
            <person name="Getino M."/>
            <person name="Pursley I."/>
            <person name="Horton D.L."/>
            <person name="Alikhan N.F."/>
            <person name="Baker D."/>
            <person name="Gharbi K."/>
            <person name="Hall N."/>
            <person name="Watson M."/>
            <person name="Adriaenssens E.M."/>
            <person name="Foster-Nyarko E."/>
            <person name="Jarju S."/>
            <person name="Secka A."/>
            <person name="Antonio M."/>
            <person name="Oren A."/>
            <person name="Chaudhuri R.R."/>
            <person name="La Ragione R."/>
            <person name="Hildebrand F."/>
            <person name="Pallen M.J."/>
        </authorList>
    </citation>
    <scope>NUCLEOTIDE SEQUENCE</scope>
    <source>
        <strain evidence="12">ChiSjej1B19-3389</strain>
    </source>
</reference>
<dbReference type="Gene3D" id="3.60.140.10">
    <property type="entry name" value="CNF1/YfiH-like putative cysteine hydrolases"/>
    <property type="match status" value="1"/>
</dbReference>
<gene>
    <name evidence="12" type="primary">pgeF</name>
    <name evidence="12" type="ORF">IAD32_07455</name>
</gene>
<dbReference type="NCBIfam" id="TIGR00726">
    <property type="entry name" value="peptidoglycan editing factor PgeF"/>
    <property type="match status" value="1"/>
</dbReference>
<dbReference type="PANTHER" id="PTHR30616">
    <property type="entry name" value="UNCHARACTERIZED PROTEIN YFIH"/>
    <property type="match status" value="1"/>
</dbReference>
<dbReference type="SUPFAM" id="SSF64438">
    <property type="entry name" value="CNF1/YfiH-like putative cysteine hydrolases"/>
    <property type="match status" value="1"/>
</dbReference>
<evidence type="ECO:0000256" key="7">
    <source>
        <dbReference type="ARBA" id="ARBA00022833"/>
    </source>
</evidence>
<dbReference type="EMBL" id="DVFW01000038">
    <property type="protein sequence ID" value="HIQ81100.1"/>
    <property type="molecule type" value="Genomic_DNA"/>
</dbReference>
<name>A0A9D0ZIN9_9FIRM</name>
<sequence length="276" mass="30248">MQFHSNTMTLQTENGVSFLTYPALSALPFIRHAFSTRLGGVSTGDFYSMNLSFGRGDPDENVLENYRRFCMAAGFNFQSLTASAQDHHTYVRCITEKEKGIGITKPRDMQSVDGLVTNQRGITLVTYYADCTPLFFADPVKKVVALAHAGWRGTAGGIGKQAIKTMQDKYACNPADIIAAIGPAIGSCCYEVDEDCCRHFLAMDALDTARFVFPKGGGKYMLDLLEANRQILLKAGVKQTHITVSDVCTCCNSQLLWSHRATHGKRGGMAAFICIK</sequence>
<evidence type="ECO:0000313" key="12">
    <source>
        <dbReference type="EMBL" id="HIQ81100.1"/>
    </source>
</evidence>
<comment type="caution">
    <text evidence="12">The sequence shown here is derived from an EMBL/GenBank/DDBJ whole genome shotgun (WGS) entry which is preliminary data.</text>
</comment>
<dbReference type="GO" id="GO:0017061">
    <property type="term" value="F:S-methyl-5-thioadenosine phosphorylase activity"/>
    <property type="evidence" value="ECO:0007669"/>
    <property type="project" value="UniProtKB-EC"/>
</dbReference>
<comment type="similarity">
    <text evidence="3 11">Belongs to the purine nucleoside phosphorylase YfiH/LACC1 family.</text>
</comment>
<comment type="catalytic activity">
    <reaction evidence="9">
        <text>adenosine + phosphate = alpha-D-ribose 1-phosphate + adenine</text>
        <dbReference type="Rhea" id="RHEA:27642"/>
        <dbReference type="ChEBI" id="CHEBI:16335"/>
        <dbReference type="ChEBI" id="CHEBI:16708"/>
        <dbReference type="ChEBI" id="CHEBI:43474"/>
        <dbReference type="ChEBI" id="CHEBI:57720"/>
        <dbReference type="EC" id="2.4.2.1"/>
    </reaction>
    <physiologicalReaction direction="left-to-right" evidence="9">
        <dbReference type="Rhea" id="RHEA:27643"/>
    </physiologicalReaction>
</comment>
<evidence type="ECO:0000256" key="3">
    <source>
        <dbReference type="ARBA" id="ARBA00007353"/>
    </source>
</evidence>
<dbReference type="InterPro" id="IPR003730">
    <property type="entry name" value="Cu_polyphenol_OxRdtase"/>
</dbReference>
<proteinExistence type="inferred from homology"/>
<comment type="catalytic activity">
    <reaction evidence="8">
        <text>adenosine + H2O + H(+) = inosine + NH4(+)</text>
        <dbReference type="Rhea" id="RHEA:24408"/>
        <dbReference type="ChEBI" id="CHEBI:15377"/>
        <dbReference type="ChEBI" id="CHEBI:15378"/>
        <dbReference type="ChEBI" id="CHEBI:16335"/>
        <dbReference type="ChEBI" id="CHEBI:17596"/>
        <dbReference type="ChEBI" id="CHEBI:28938"/>
        <dbReference type="EC" id="3.5.4.4"/>
    </reaction>
    <physiologicalReaction direction="left-to-right" evidence="8">
        <dbReference type="Rhea" id="RHEA:24409"/>
    </physiologicalReaction>
</comment>
<evidence type="ECO:0000256" key="9">
    <source>
        <dbReference type="ARBA" id="ARBA00048968"/>
    </source>
</evidence>
<evidence type="ECO:0000313" key="13">
    <source>
        <dbReference type="Proteomes" id="UP000886787"/>
    </source>
</evidence>
<reference evidence="12" key="1">
    <citation type="submission" date="2020-10" db="EMBL/GenBank/DDBJ databases">
        <authorList>
            <person name="Gilroy R."/>
        </authorList>
    </citation>
    <scope>NUCLEOTIDE SEQUENCE</scope>
    <source>
        <strain evidence="12">ChiSjej1B19-3389</strain>
    </source>
</reference>
<comment type="catalytic activity">
    <reaction evidence="1">
        <text>inosine + phosphate = alpha-D-ribose 1-phosphate + hypoxanthine</text>
        <dbReference type="Rhea" id="RHEA:27646"/>
        <dbReference type="ChEBI" id="CHEBI:17368"/>
        <dbReference type="ChEBI" id="CHEBI:17596"/>
        <dbReference type="ChEBI" id="CHEBI:43474"/>
        <dbReference type="ChEBI" id="CHEBI:57720"/>
        <dbReference type="EC" id="2.4.2.1"/>
    </reaction>
    <physiologicalReaction direction="left-to-right" evidence="1">
        <dbReference type="Rhea" id="RHEA:27647"/>
    </physiologicalReaction>
</comment>
<dbReference type="GO" id="GO:0005507">
    <property type="term" value="F:copper ion binding"/>
    <property type="evidence" value="ECO:0007669"/>
    <property type="project" value="TreeGrafter"/>
</dbReference>
<evidence type="ECO:0000256" key="8">
    <source>
        <dbReference type="ARBA" id="ARBA00047989"/>
    </source>
</evidence>
<comment type="catalytic activity">
    <reaction evidence="10">
        <text>S-methyl-5'-thioadenosine + phosphate = 5-(methylsulfanyl)-alpha-D-ribose 1-phosphate + adenine</text>
        <dbReference type="Rhea" id="RHEA:11852"/>
        <dbReference type="ChEBI" id="CHEBI:16708"/>
        <dbReference type="ChEBI" id="CHEBI:17509"/>
        <dbReference type="ChEBI" id="CHEBI:43474"/>
        <dbReference type="ChEBI" id="CHEBI:58533"/>
        <dbReference type="EC" id="2.4.2.28"/>
    </reaction>
    <physiologicalReaction direction="left-to-right" evidence="10">
        <dbReference type="Rhea" id="RHEA:11853"/>
    </physiologicalReaction>
</comment>
<evidence type="ECO:0000256" key="4">
    <source>
        <dbReference type="ARBA" id="ARBA00022679"/>
    </source>
</evidence>
<keyword evidence="6" id="KW-0378">Hydrolase</keyword>
<keyword evidence="5" id="KW-0479">Metal-binding</keyword>
<keyword evidence="4" id="KW-0808">Transferase</keyword>
<dbReference type="GO" id="GO:0016787">
    <property type="term" value="F:hydrolase activity"/>
    <property type="evidence" value="ECO:0007669"/>
    <property type="project" value="UniProtKB-KW"/>
</dbReference>
<dbReference type="InterPro" id="IPR011324">
    <property type="entry name" value="Cytotoxic_necrot_fac-like_cat"/>
</dbReference>
<evidence type="ECO:0000256" key="1">
    <source>
        <dbReference type="ARBA" id="ARBA00000553"/>
    </source>
</evidence>
<dbReference type="Proteomes" id="UP000886787">
    <property type="component" value="Unassembled WGS sequence"/>
</dbReference>